<evidence type="ECO:0000313" key="6">
    <source>
        <dbReference type="Proteomes" id="UP000694415"/>
    </source>
</evidence>
<name>A0A8C6MSD5_MUSSI</name>
<reference evidence="5" key="2">
    <citation type="submission" date="2025-09" db="UniProtKB">
        <authorList>
            <consortium name="Ensembl"/>
        </authorList>
    </citation>
    <scope>IDENTIFICATION</scope>
</reference>
<dbReference type="PRINTS" id="PR00018">
    <property type="entry name" value="KRINGLE"/>
</dbReference>
<comment type="caution">
    <text evidence="3">Lacks conserved residue(s) required for the propagation of feature annotation.</text>
</comment>
<dbReference type="InterPro" id="IPR038178">
    <property type="entry name" value="Kringle_sf"/>
</dbReference>
<protein>
    <recommendedName>
        <fullName evidence="4">Kringle domain-containing protein</fullName>
    </recommendedName>
</protein>
<keyword evidence="6" id="KW-1185">Reference proteome</keyword>
<sequence length="100" mass="11187">ASEDHQCYNGSGADYRGMASTTKSGHQCQPWALQHPHSHRLSSTEFPELGGGHAYCRNPGGQMEGPWCFTQNKNVRVELCDVPPCSMYSLYIYIYLNVDC</sequence>
<dbReference type="Gene3D" id="2.40.20.10">
    <property type="entry name" value="Plasminogen Kringle 4"/>
    <property type="match status" value="1"/>
</dbReference>
<evidence type="ECO:0000256" key="2">
    <source>
        <dbReference type="ARBA" id="ARBA00023157"/>
    </source>
</evidence>
<dbReference type="AlphaFoldDB" id="A0A8C6MSD5"/>
<dbReference type="FunFam" id="2.40.20.10:FF:000003">
    <property type="entry name" value="Inactive tyrosine-protein kinase transmembrane receptor ROR1"/>
    <property type="match status" value="1"/>
</dbReference>
<evidence type="ECO:0000313" key="5">
    <source>
        <dbReference type="Ensembl" id="ENSMSIP00000008342.1"/>
    </source>
</evidence>
<dbReference type="PROSITE" id="PS00021">
    <property type="entry name" value="KRINGLE_1"/>
    <property type="match status" value="1"/>
</dbReference>
<keyword evidence="1 3" id="KW-0420">Kringle</keyword>
<organism evidence="5 6">
    <name type="scientific">Mus spicilegus</name>
    <name type="common">Mound-building mouse</name>
    <dbReference type="NCBI Taxonomy" id="10103"/>
    <lineage>
        <taxon>Eukaryota</taxon>
        <taxon>Metazoa</taxon>
        <taxon>Chordata</taxon>
        <taxon>Craniata</taxon>
        <taxon>Vertebrata</taxon>
        <taxon>Euteleostomi</taxon>
        <taxon>Mammalia</taxon>
        <taxon>Eutheria</taxon>
        <taxon>Euarchontoglires</taxon>
        <taxon>Glires</taxon>
        <taxon>Rodentia</taxon>
        <taxon>Myomorpha</taxon>
        <taxon>Muroidea</taxon>
        <taxon>Muridae</taxon>
        <taxon>Murinae</taxon>
        <taxon>Mus</taxon>
        <taxon>Mus</taxon>
    </lineage>
</organism>
<dbReference type="SMART" id="SM00130">
    <property type="entry name" value="KR"/>
    <property type="match status" value="1"/>
</dbReference>
<evidence type="ECO:0000259" key="4">
    <source>
        <dbReference type="PROSITE" id="PS50070"/>
    </source>
</evidence>
<accession>A0A8C6MSD5</accession>
<keyword evidence="2" id="KW-1015">Disulfide bond</keyword>
<dbReference type="SUPFAM" id="SSF57440">
    <property type="entry name" value="Kringle-like"/>
    <property type="match status" value="1"/>
</dbReference>
<dbReference type="CDD" id="cd00108">
    <property type="entry name" value="KR"/>
    <property type="match status" value="1"/>
</dbReference>
<dbReference type="Ensembl" id="ENSMSIT00000010602.1">
    <property type="protein sequence ID" value="ENSMSIP00000008342.1"/>
    <property type="gene ID" value="ENSMSIG00000007411.1"/>
</dbReference>
<evidence type="ECO:0000256" key="3">
    <source>
        <dbReference type="PROSITE-ProRule" id="PRU00121"/>
    </source>
</evidence>
<reference evidence="5" key="1">
    <citation type="submission" date="2025-08" db="UniProtKB">
        <authorList>
            <consortium name="Ensembl"/>
        </authorList>
    </citation>
    <scope>IDENTIFICATION</scope>
</reference>
<dbReference type="InterPro" id="IPR013806">
    <property type="entry name" value="Kringle-like"/>
</dbReference>
<dbReference type="GeneTree" id="ENSGT00940000153947"/>
<dbReference type="PROSITE" id="PS50070">
    <property type="entry name" value="KRINGLE_2"/>
    <property type="match status" value="1"/>
</dbReference>
<dbReference type="PANTHER" id="PTHR24261">
    <property type="entry name" value="PLASMINOGEN-RELATED"/>
    <property type="match status" value="1"/>
</dbReference>
<dbReference type="PANTHER" id="PTHR24261:SF7">
    <property type="entry name" value="KRINGLE DOMAIN-CONTAINING PROTEIN"/>
    <property type="match status" value="1"/>
</dbReference>
<evidence type="ECO:0000256" key="1">
    <source>
        <dbReference type="ARBA" id="ARBA00022572"/>
    </source>
</evidence>
<proteinExistence type="predicted"/>
<feature type="domain" description="Kringle" evidence="4">
    <location>
        <begin position="6"/>
        <end position="85"/>
    </location>
</feature>
<dbReference type="InterPro" id="IPR018056">
    <property type="entry name" value="Kringle_CS"/>
</dbReference>
<dbReference type="InterPro" id="IPR050759">
    <property type="entry name" value="Serine_protease_kringle"/>
</dbReference>
<dbReference type="InterPro" id="IPR000001">
    <property type="entry name" value="Kringle"/>
</dbReference>
<dbReference type="Proteomes" id="UP000694415">
    <property type="component" value="Unplaced"/>
</dbReference>
<dbReference type="Pfam" id="PF00051">
    <property type="entry name" value="Kringle"/>
    <property type="match status" value="1"/>
</dbReference>